<organism evidence="4 5">
    <name type="scientific">Rhamnusium bicolor</name>
    <dbReference type="NCBI Taxonomy" id="1586634"/>
    <lineage>
        <taxon>Eukaryota</taxon>
        <taxon>Metazoa</taxon>
        <taxon>Ecdysozoa</taxon>
        <taxon>Arthropoda</taxon>
        <taxon>Hexapoda</taxon>
        <taxon>Insecta</taxon>
        <taxon>Pterygota</taxon>
        <taxon>Neoptera</taxon>
        <taxon>Endopterygota</taxon>
        <taxon>Coleoptera</taxon>
        <taxon>Polyphaga</taxon>
        <taxon>Cucujiformia</taxon>
        <taxon>Chrysomeloidea</taxon>
        <taxon>Cerambycidae</taxon>
        <taxon>Lepturinae</taxon>
        <taxon>Rhagiini</taxon>
        <taxon>Rhamnusium</taxon>
    </lineage>
</organism>
<accession>A0AAV8WUX0</accession>
<comment type="caution">
    <text evidence="4">The sequence shown here is derived from an EMBL/GenBank/DDBJ whole genome shotgun (WGS) entry which is preliminary data.</text>
</comment>
<dbReference type="InterPro" id="IPR035914">
    <property type="entry name" value="Sperma_CUB_dom_sf"/>
</dbReference>
<dbReference type="Gene3D" id="2.60.120.290">
    <property type="entry name" value="Spermadhesin, CUB domain"/>
    <property type="match status" value="1"/>
</dbReference>
<dbReference type="Proteomes" id="UP001162156">
    <property type="component" value="Unassembled WGS sequence"/>
</dbReference>
<dbReference type="PROSITE" id="PS01180">
    <property type="entry name" value="CUB"/>
    <property type="match status" value="1"/>
</dbReference>
<feature type="domain" description="CUB" evidence="3">
    <location>
        <begin position="10"/>
        <end position="78"/>
    </location>
</feature>
<evidence type="ECO:0000313" key="5">
    <source>
        <dbReference type="Proteomes" id="UP001162156"/>
    </source>
</evidence>
<evidence type="ECO:0000256" key="1">
    <source>
        <dbReference type="ARBA" id="ARBA00023157"/>
    </source>
</evidence>
<dbReference type="InterPro" id="IPR000859">
    <property type="entry name" value="CUB_dom"/>
</dbReference>
<dbReference type="EMBL" id="JANEYF010004667">
    <property type="protein sequence ID" value="KAJ8930428.1"/>
    <property type="molecule type" value="Genomic_DNA"/>
</dbReference>
<comment type="caution">
    <text evidence="2">Lacks conserved residue(s) required for the propagation of feature annotation.</text>
</comment>
<name>A0AAV8WUX0_9CUCU</name>
<evidence type="ECO:0000313" key="4">
    <source>
        <dbReference type="EMBL" id="KAJ8930428.1"/>
    </source>
</evidence>
<reference evidence="4" key="1">
    <citation type="journal article" date="2023" name="Insect Mol. Biol.">
        <title>Genome sequencing provides insights into the evolution of gene families encoding plant cell wall-degrading enzymes in longhorned beetles.</title>
        <authorList>
            <person name="Shin N.R."/>
            <person name="Okamura Y."/>
            <person name="Kirsch R."/>
            <person name="Pauchet Y."/>
        </authorList>
    </citation>
    <scope>NUCLEOTIDE SEQUENCE</scope>
    <source>
        <strain evidence="4">RBIC_L_NR</strain>
    </source>
</reference>
<dbReference type="AlphaFoldDB" id="A0AAV8WUX0"/>
<keyword evidence="5" id="KW-1185">Reference proteome</keyword>
<evidence type="ECO:0000256" key="2">
    <source>
        <dbReference type="PROSITE-ProRule" id="PRU00059"/>
    </source>
</evidence>
<keyword evidence="1" id="KW-1015">Disulfide bond</keyword>
<gene>
    <name evidence="4" type="ORF">NQ314_016754</name>
</gene>
<sequence>MGCGGPAEGCGGTINLTETKYIQAPNLEDLDCGWKIFAPRDYQIEISFTELNIPGSCTKNDSFVFCTCSFIEVMSKVI</sequence>
<dbReference type="SUPFAM" id="SSF49854">
    <property type="entry name" value="Spermadhesin, CUB domain"/>
    <property type="match status" value="1"/>
</dbReference>
<protein>
    <recommendedName>
        <fullName evidence="3">CUB domain-containing protein</fullName>
    </recommendedName>
</protein>
<proteinExistence type="predicted"/>
<evidence type="ECO:0000259" key="3">
    <source>
        <dbReference type="PROSITE" id="PS01180"/>
    </source>
</evidence>